<evidence type="ECO:0000313" key="4">
    <source>
        <dbReference type="Proteomes" id="UP000650467"/>
    </source>
</evidence>
<evidence type="ECO:0000313" key="3">
    <source>
        <dbReference type="EMBL" id="KAG2444252.1"/>
    </source>
</evidence>
<accession>A0A835WBI1</accession>
<keyword evidence="2" id="KW-0812">Transmembrane</keyword>
<sequence length="71" mass="7821">MLVRAYAEQQPSQAAALANEAEATKAENAALKKELEESATKTRKHVWIFFMLATVGLLVYLGMLKSIATPR</sequence>
<keyword evidence="2" id="KW-0472">Membrane</keyword>
<organism evidence="3 4">
    <name type="scientific">Chlamydomonas incerta</name>
    <dbReference type="NCBI Taxonomy" id="51695"/>
    <lineage>
        <taxon>Eukaryota</taxon>
        <taxon>Viridiplantae</taxon>
        <taxon>Chlorophyta</taxon>
        <taxon>core chlorophytes</taxon>
        <taxon>Chlorophyceae</taxon>
        <taxon>CS clade</taxon>
        <taxon>Chlamydomonadales</taxon>
        <taxon>Chlamydomonadaceae</taxon>
        <taxon>Chlamydomonas</taxon>
    </lineage>
</organism>
<evidence type="ECO:0000256" key="1">
    <source>
        <dbReference type="SAM" id="Coils"/>
    </source>
</evidence>
<feature type="transmembrane region" description="Helical" evidence="2">
    <location>
        <begin position="46"/>
        <end position="64"/>
    </location>
</feature>
<gene>
    <name evidence="3" type="ORF">HXX76_001009</name>
</gene>
<protein>
    <submittedName>
        <fullName evidence="3">Uncharacterized protein</fullName>
    </submittedName>
</protein>
<name>A0A835WBI1_CHLIN</name>
<dbReference type="Proteomes" id="UP000650467">
    <property type="component" value="Unassembled WGS sequence"/>
</dbReference>
<keyword evidence="2" id="KW-1133">Transmembrane helix</keyword>
<dbReference type="AlphaFoldDB" id="A0A835WBI1"/>
<comment type="caution">
    <text evidence="3">The sequence shown here is derived from an EMBL/GenBank/DDBJ whole genome shotgun (WGS) entry which is preliminary data.</text>
</comment>
<keyword evidence="4" id="KW-1185">Reference proteome</keyword>
<proteinExistence type="predicted"/>
<feature type="coiled-coil region" evidence="1">
    <location>
        <begin position="14"/>
        <end position="41"/>
    </location>
</feature>
<keyword evidence="1" id="KW-0175">Coiled coil</keyword>
<reference evidence="3" key="1">
    <citation type="journal article" date="2020" name="bioRxiv">
        <title>Comparative genomics of Chlamydomonas.</title>
        <authorList>
            <person name="Craig R.J."/>
            <person name="Hasan A.R."/>
            <person name="Ness R.W."/>
            <person name="Keightley P.D."/>
        </authorList>
    </citation>
    <scope>NUCLEOTIDE SEQUENCE</scope>
    <source>
        <strain evidence="3">SAG 7.73</strain>
    </source>
</reference>
<dbReference type="EMBL" id="JAEHOC010000002">
    <property type="protein sequence ID" value="KAG2444252.1"/>
    <property type="molecule type" value="Genomic_DNA"/>
</dbReference>
<evidence type="ECO:0000256" key="2">
    <source>
        <dbReference type="SAM" id="Phobius"/>
    </source>
</evidence>